<feature type="compositionally biased region" description="Acidic residues" evidence="10">
    <location>
        <begin position="353"/>
        <end position="367"/>
    </location>
</feature>
<evidence type="ECO:0000256" key="8">
    <source>
        <dbReference type="ARBA" id="ARBA00022989"/>
    </source>
</evidence>
<dbReference type="GO" id="GO:0005524">
    <property type="term" value="F:ATP binding"/>
    <property type="evidence" value="ECO:0007669"/>
    <property type="project" value="UniProtKB-KW"/>
</dbReference>
<evidence type="ECO:0000256" key="11">
    <source>
        <dbReference type="SAM" id="Phobius"/>
    </source>
</evidence>
<dbReference type="PROSITE" id="PS50929">
    <property type="entry name" value="ABC_TM1F"/>
    <property type="match status" value="1"/>
</dbReference>
<comment type="similarity">
    <text evidence="2">Belongs to the ABC transporter superfamily. ABCC family. Conjugate transporter (TC 3.A.1.208) subfamily.</text>
</comment>
<dbReference type="PANTHER" id="PTHR24223">
    <property type="entry name" value="ATP-BINDING CASSETTE SUB-FAMILY C"/>
    <property type="match status" value="1"/>
</dbReference>
<evidence type="ECO:0000313" key="16">
    <source>
        <dbReference type="Proteomes" id="UP000265618"/>
    </source>
</evidence>
<protein>
    <submittedName>
        <fullName evidence="15">Uncharacterized protein</fullName>
    </submittedName>
</protein>
<keyword evidence="4 11" id="KW-0812">Transmembrane</keyword>
<dbReference type="InterPro" id="IPR020422">
    <property type="entry name" value="TYR_PHOSPHATASE_DUAL_dom"/>
</dbReference>
<dbReference type="OrthoDB" id="6500128at2759"/>
<dbReference type="Pfam" id="PF00664">
    <property type="entry name" value="ABC_membrane"/>
    <property type="match status" value="1"/>
</dbReference>
<dbReference type="InterPro" id="IPR027417">
    <property type="entry name" value="P-loop_NTPase"/>
</dbReference>
<keyword evidence="3" id="KW-0813">Transport</keyword>
<evidence type="ECO:0000256" key="5">
    <source>
        <dbReference type="ARBA" id="ARBA00022737"/>
    </source>
</evidence>
<dbReference type="EMBL" id="BDIP01000115">
    <property type="protein sequence ID" value="GIQ80162.1"/>
    <property type="molecule type" value="Genomic_DNA"/>
</dbReference>
<comment type="caution">
    <text evidence="15">The sequence shown here is derived from an EMBL/GenBank/DDBJ whole genome shotgun (WGS) entry which is preliminary data.</text>
</comment>
<sequence length="1028" mass="113549">MDNGVPLFLANRIIDGIFVGSYMAAEDEDFIFSNSITHVVNCCAQEFPNRFASVGVRYLSFKWADDPATEVFDPAGRNMDACVRFITEAVDSDQCILVHSMDGSSRSVIVLAAFLVHRFHWPPARALQYIATKRFNADPLPSFRRQLNNWAQTVRRERGAFKDIFGDISGMVLSSQEELHRNSFLNVVEMLPQPETMAPEPDSRSEVRRRLTGAHATVPEGAGRVRWRDGAKRNQVPFAQAVFRDPRRQKLPNRSSMLFRPASPAYFAAHPVRCVPVVVDPDLSPCVSLEMDLALHERNTWLRPDPKGKGQDEAGALVILATHSSYVTPFADTVLTLEDGKVVDHASQTPEAVQEEEEEEDGAVGVEDVDMDTPDVEAEGERETDGKIMVEESRRRGKVPWAVWAQYGRALGTPFGLVLMALLFVMAQVLNTGATFWLSYWVGDGSDEHSSGYLVAMYAAISFAGVVTVFSRETVFRISCQRASAAFHTSLLSTLLRAPLTWFQTRPLGRVLNRFSADMLSLDEKLPPEVSMVVRFSLMVGAIFFAICVVSPYYIAVVVPSLIVYVHYLNVFRSSHRELFRLESIARSPVLSIATETLGGLSTLRAYDYIPVLTDRFYEGLDKNGQMNYVSVSNNRWISVRLETLASVIACTSALLVAVVPGIPTNMAALALSTGLSTSQSLGWLIRRISIAEAELSSVERVLEYTNDPDQEPEWNLPSDDPMWPQTGKVSFRSVSARYRPELPLVLQDLSFEAEAGQRVALVGRTGSGKSTTANIMFRLLDIESGTVELDGVDITSVGLHHLRRAITIVAQNPTLFTDTLRNNLDPSHLYSDTQLVQALRQVNLLDWAQDRVGMVREGEGEREGADVAETATPLGPGEPMEGEGEGETSGVAPVPETSDPLSAVLDIEIASGGSNLSAGQRQLVCLARAMLRDSKVIVLDEATANVDRDNDERIQSVLNTMFSELGCTIITIAHRLETIIDFDKVIVLDAGMAVEQGVPRELAEQEGGVFGEMWRERQLSIVQNKEN</sequence>
<dbReference type="PROSITE" id="PS50054">
    <property type="entry name" value="TYR_PHOSPHATASE_DUAL"/>
    <property type="match status" value="1"/>
</dbReference>
<dbReference type="Pfam" id="PF00005">
    <property type="entry name" value="ABC_tran"/>
    <property type="match status" value="2"/>
</dbReference>
<accession>A0A9K3CP87</accession>
<evidence type="ECO:0000256" key="3">
    <source>
        <dbReference type="ARBA" id="ARBA00022448"/>
    </source>
</evidence>
<feature type="region of interest" description="Disordered" evidence="10">
    <location>
        <begin position="346"/>
        <end position="367"/>
    </location>
</feature>
<keyword evidence="7" id="KW-0067">ATP-binding</keyword>
<dbReference type="CDD" id="cd14498">
    <property type="entry name" value="DSP"/>
    <property type="match status" value="1"/>
</dbReference>
<dbReference type="PROSITE" id="PS00211">
    <property type="entry name" value="ABC_TRANSPORTER_1"/>
    <property type="match status" value="1"/>
</dbReference>
<dbReference type="SMART" id="SM00382">
    <property type="entry name" value="AAA"/>
    <property type="match status" value="1"/>
</dbReference>
<dbReference type="InterPro" id="IPR036640">
    <property type="entry name" value="ABC1_TM_sf"/>
</dbReference>
<evidence type="ECO:0000256" key="1">
    <source>
        <dbReference type="ARBA" id="ARBA00004141"/>
    </source>
</evidence>
<dbReference type="SUPFAM" id="SSF52799">
    <property type="entry name" value="(Phosphotyrosine protein) phosphatases II"/>
    <property type="match status" value="1"/>
</dbReference>
<feature type="domain" description="ABC transporter" evidence="13">
    <location>
        <begin position="730"/>
        <end position="1016"/>
    </location>
</feature>
<keyword evidence="9 11" id="KW-0472">Membrane</keyword>
<evidence type="ECO:0000259" key="12">
    <source>
        <dbReference type="PROSITE" id="PS50054"/>
    </source>
</evidence>
<dbReference type="CDD" id="cd18580">
    <property type="entry name" value="ABC_6TM_ABCC_D2"/>
    <property type="match status" value="1"/>
</dbReference>
<dbReference type="GO" id="GO:0016020">
    <property type="term" value="C:membrane"/>
    <property type="evidence" value="ECO:0007669"/>
    <property type="project" value="UniProtKB-SubCell"/>
</dbReference>
<dbReference type="PROSITE" id="PS50893">
    <property type="entry name" value="ABC_TRANSPORTER_2"/>
    <property type="match status" value="1"/>
</dbReference>
<dbReference type="InterPro" id="IPR044726">
    <property type="entry name" value="ABCC_6TM_D2"/>
</dbReference>
<dbReference type="CDD" id="cd03244">
    <property type="entry name" value="ABCC_MRP_domain2"/>
    <property type="match status" value="1"/>
</dbReference>
<dbReference type="Gene3D" id="3.40.50.300">
    <property type="entry name" value="P-loop containing nucleotide triphosphate hydrolases"/>
    <property type="match status" value="1"/>
</dbReference>
<dbReference type="Proteomes" id="UP000265618">
    <property type="component" value="Unassembled WGS sequence"/>
</dbReference>
<keyword evidence="16" id="KW-1185">Reference proteome</keyword>
<dbReference type="InterPro" id="IPR050173">
    <property type="entry name" value="ABC_transporter_C-like"/>
</dbReference>
<feature type="domain" description="Tyrosine-protein phosphatase" evidence="12">
    <location>
        <begin position="9"/>
        <end position="156"/>
    </location>
</feature>
<evidence type="ECO:0000256" key="6">
    <source>
        <dbReference type="ARBA" id="ARBA00022741"/>
    </source>
</evidence>
<dbReference type="InterPro" id="IPR011527">
    <property type="entry name" value="ABC1_TM_dom"/>
</dbReference>
<dbReference type="SUPFAM" id="SSF90123">
    <property type="entry name" value="ABC transporter transmembrane region"/>
    <property type="match status" value="1"/>
</dbReference>
<feature type="transmembrane region" description="Helical" evidence="11">
    <location>
        <begin position="452"/>
        <end position="471"/>
    </location>
</feature>
<feature type="region of interest" description="Disordered" evidence="10">
    <location>
        <begin position="857"/>
        <end position="898"/>
    </location>
</feature>
<dbReference type="InterPro" id="IPR000340">
    <property type="entry name" value="Dual-sp_phosphatase_cat-dom"/>
</dbReference>
<feature type="transmembrane region" description="Helical" evidence="11">
    <location>
        <begin position="536"/>
        <end position="569"/>
    </location>
</feature>
<evidence type="ECO:0000313" key="15">
    <source>
        <dbReference type="EMBL" id="GIQ80162.1"/>
    </source>
</evidence>
<keyword evidence="5" id="KW-0677">Repeat</keyword>
<evidence type="ECO:0000256" key="9">
    <source>
        <dbReference type="ARBA" id="ARBA00023136"/>
    </source>
</evidence>
<dbReference type="SMART" id="SM00195">
    <property type="entry name" value="DSPc"/>
    <property type="match status" value="1"/>
</dbReference>
<dbReference type="AlphaFoldDB" id="A0A9K3CP87"/>
<evidence type="ECO:0000256" key="4">
    <source>
        <dbReference type="ARBA" id="ARBA00022692"/>
    </source>
</evidence>
<dbReference type="InterPro" id="IPR003439">
    <property type="entry name" value="ABC_transporter-like_ATP-bd"/>
</dbReference>
<dbReference type="GO" id="GO:0140359">
    <property type="term" value="F:ABC-type transporter activity"/>
    <property type="evidence" value="ECO:0007669"/>
    <property type="project" value="InterPro"/>
</dbReference>
<keyword evidence="6" id="KW-0547">Nucleotide-binding</keyword>
<dbReference type="InterPro" id="IPR003593">
    <property type="entry name" value="AAA+_ATPase"/>
</dbReference>
<dbReference type="Gene3D" id="1.20.1560.10">
    <property type="entry name" value="ABC transporter type 1, transmembrane domain"/>
    <property type="match status" value="1"/>
</dbReference>
<evidence type="ECO:0000259" key="14">
    <source>
        <dbReference type="PROSITE" id="PS50929"/>
    </source>
</evidence>
<feature type="transmembrane region" description="Helical" evidence="11">
    <location>
        <begin position="417"/>
        <end position="440"/>
    </location>
</feature>
<dbReference type="PANTHER" id="PTHR24223:SF456">
    <property type="entry name" value="MULTIDRUG RESISTANCE-ASSOCIATED PROTEIN LETHAL(2)03659"/>
    <property type="match status" value="1"/>
</dbReference>
<dbReference type="GO" id="GO:0016887">
    <property type="term" value="F:ATP hydrolysis activity"/>
    <property type="evidence" value="ECO:0007669"/>
    <property type="project" value="InterPro"/>
</dbReference>
<dbReference type="FunFam" id="1.20.1560.10:FF:000013">
    <property type="entry name" value="ABC transporter C family member 2"/>
    <property type="match status" value="1"/>
</dbReference>
<comment type="subcellular location">
    <subcellularLocation>
        <location evidence="1">Membrane</location>
        <topology evidence="1">Multi-pass membrane protein</topology>
    </subcellularLocation>
</comment>
<dbReference type="SUPFAM" id="SSF52540">
    <property type="entry name" value="P-loop containing nucleoside triphosphate hydrolases"/>
    <property type="match status" value="1"/>
</dbReference>
<dbReference type="InterPro" id="IPR017871">
    <property type="entry name" value="ABC_transporter-like_CS"/>
</dbReference>
<proteinExistence type="inferred from homology"/>
<name>A0A9K3CP87_9EUKA</name>
<dbReference type="InterPro" id="IPR029021">
    <property type="entry name" value="Prot-tyrosine_phosphatase-like"/>
</dbReference>
<evidence type="ECO:0000259" key="13">
    <source>
        <dbReference type="PROSITE" id="PS50893"/>
    </source>
</evidence>
<evidence type="ECO:0000256" key="2">
    <source>
        <dbReference type="ARBA" id="ARBA00009726"/>
    </source>
</evidence>
<dbReference type="Gene3D" id="3.90.190.10">
    <property type="entry name" value="Protein tyrosine phosphatase superfamily"/>
    <property type="match status" value="1"/>
</dbReference>
<evidence type="ECO:0000256" key="7">
    <source>
        <dbReference type="ARBA" id="ARBA00022840"/>
    </source>
</evidence>
<keyword evidence="8 11" id="KW-1133">Transmembrane helix</keyword>
<evidence type="ECO:0000256" key="10">
    <source>
        <dbReference type="SAM" id="MobiDB-lite"/>
    </source>
</evidence>
<reference evidence="15 16" key="1">
    <citation type="journal article" date="2018" name="PLoS ONE">
        <title>The draft genome of Kipferlia bialata reveals reductive genome evolution in fornicate parasites.</title>
        <authorList>
            <person name="Tanifuji G."/>
            <person name="Takabayashi S."/>
            <person name="Kume K."/>
            <person name="Takagi M."/>
            <person name="Nakayama T."/>
            <person name="Kamikawa R."/>
            <person name="Inagaki Y."/>
            <person name="Hashimoto T."/>
        </authorList>
    </citation>
    <scope>NUCLEOTIDE SEQUENCE [LARGE SCALE GENOMIC DNA]</scope>
    <source>
        <strain evidence="15">NY0173</strain>
    </source>
</reference>
<dbReference type="Pfam" id="PF00782">
    <property type="entry name" value="DSPc"/>
    <property type="match status" value="1"/>
</dbReference>
<gene>
    <name evidence="15" type="ORF">KIPB_000914</name>
</gene>
<feature type="compositionally biased region" description="Basic and acidic residues" evidence="10">
    <location>
        <begin position="857"/>
        <end position="866"/>
    </location>
</feature>
<feature type="domain" description="ABC transmembrane type-1" evidence="14">
    <location>
        <begin position="418"/>
        <end position="694"/>
    </location>
</feature>
<organism evidence="15 16">
    <name type="scientific">Kipferlia bialata</name>
    <dbReference type="NCBI Taxonomy" id="797122"/>
    <lineage>
        <taxon>Eukaryota</taxon>
        <taxon>Metamonada</taxon>
        <taxon>Carpediemonas-like organisms</taxon>
        <taxon>Kipferlia</taxon>
    </lineage>
</organism>